<dbReference type="EMBL" id="MU129055">
    <property type="protein sequence ID" value="KAF9508601.1"/>
    <property type="molecule type" value="Genomic_DNA"/>
</dbReference>
<evidence type="ECO:0000313" key="2">
    <source>
        <dbReference type="Proteomes" id="UP000886523"/>
    </source>
</evidence>
<gene>
    <name evidence="1" type="ORF">BS47DRAFT_216302</name>
</gene>
<dbReference type="AlphaFoldDB" id="A0A9P6AMU6"/>
<protein>
    <submittedName>
        <fullName evidence="1">Uncharacterized protein</fullName>
    </submittedName>
</protein>
<organism evidence="1 2">
    <name type="scientific">Hydnum rufescens UP504</name>
    <dbReference type="NCBI Taxonomy" id="1448309"/>
    <lineage>
        <taxon>Eukaryota</taxon>
        <taxon>Fungi</taxon>
        <taxon>Dikarya</taxon>
        <taxon>Basidiomycota</taxon>
        <taxon>Agaricomycotina</taxon>
        <taxon>Agaricomycetes</taxon>
        <taxon>Cantharellales</taxon>
        <taxon>Hydnaceae</taxon>
        <taxon>Hydnum</taxon>
    </lineage>
</organism>
<keyword evidence="2" id="KW-1185">Reference proteome</keyword>
<comment type="caution">
    <text evidence="1">The sequence shown here is derived from an EMBL/GenBank/DDBJ whole genome shotgun (WGS) entry which is preliminary data.</text>
</comment>
<reference evidence="1" key="1">
    <citation type="journal article" date="2020" name="Nat. Commun.">
        <title>Large-scale genome sequencing of mycorrhizal fungi provides insights into the early evolution of symbiotic traits.</title>
        <authorList>
            <person name="Miyauchi S."/>
            <person name="Kiss E."/>
            <person name="Kuo A."/>
            <person name="Drula E."/>
            <person name="Kohler A."/>
            <person name="Sanchez-Garcia M."/>
            <person name="Morin E."/>
            <person name="Andreopoulos B."/>
            <person name="Barry K.W."/>
            <person name="Bonito G."/>
            <person name="Buee M."/>
            <person name="Carver A."/>
            <person name="Chen C."/>
            <person name="Cichocki N."/>
            <person name="Clum A."/>
            <person name="Culley D."/>
            <person name="Crous P.W."/>
            <person name="Fauchery L."/>
            <person name="Girlanda M."/>
            <person name="Hayes R.D."/>
            <person name="Keri Z."/>
            <person name="LaButti K."/>
            <person name="Lipzen A."/>
            <person name="Lombard V."/>
            <person name="Magnuson J."/>
            <person name="Maillard F."/>
            <person name="Murat C."/>
            <person name="Nolan M."/>
            <person name="Ohm R.A."/>
            <person name="Pangilinan J."/>
            <person name="Pereira M.F."/>
            <person name="Perotto S."/>
            <person name="Peter M."/>
            <person name="Pfister S."/>
            <person name="Riley R."/>
            <person name="Sitrit Y."/>
            <person name="Stielow J.B."/>
            <person name="Szollosi G."/>
            <person name="Zifcakova L."/>
            <person name="Stursova M."/>
            <person name="Spatafora J.W."/>
            <person name="Tedersoo L."/>
            <person name="Vaario L.M."/>
            <person name="Yamada A."/>
            <person name="Yan M."/>
            <person name="Wang P."/>
            <person name="Xu J."/>
            <person name="Bruns T."/>
            <person name="Baldrian P."/>
            <person name="Vilgalys R."/>
            <person name="Dunand C."/>
            <person name="Henrissat B."/>
            <person name="Grigoriev I.V."/>
            <person name="Hibbett D."/>
            <person name="Nagy L.G."/>
            <person name="Martin F.M."/>
        </authorList>
    </citation>
    <scope>NUCLEOTIDE SEQUENCE</scope>
    <source>
        <strain evidence="1">UP504</strain>
    </source>
</reference>
<name>A0A9P6AMU6_9AGAM</name>
<accession>A0A9P6AMU6</accession>
<proteinExistence type="predicted"/>
<evidence type="ECO:0000313" key="1">
    <source>
        <dbReference type="EMBL" id="KAF9508601.1"/>
    </source>
</evidence>
<sequence length="100" mass="11409">MCQSQMILFKACVPFLKLLHHLPIPPHPNLQYLVFICLVILWIRRGRNADSPDASEIEHTTNLVQAQIRGELVDYGDFQALDSYATADRLARIIDGYTPM</sequence>
<dbReference type="Proteomes" id="UP000886523">
    <property type="component" value="Unassembled WGS sequence"/>
</dbReference>